<dbReference type="InterPro" id="IPR036116">
    <property type="entry name" value="FN3_sf"/>
</dbReference>
<keyword evidence="1" id="KW-0378">Hydrolase</keyword>
<dbReference type="SUPFAM" id="SSF49265">
    <property type="entry name" value="Fibronectin type III"/>
    <property type="match status" value="2"/>
</dbReference>
<feature type="domain" description="Fibronectin type-III" evidence="4">
    <location>
        <begin position="248"/>
        <end position="335"/>
    </location>
</feature>
<feature type="compositionally biased region" description="Low complexity" evidence="3">
    <location>
        <begin position="330"/>
        <end position="347"/>
    </location>
</feature>
<dbReference type="InterPro" id="IPR013783">
    <property type="entry name" value="Ig-like_fold"/>
</dbReference>
<dbReference type="PANTHER" id="PTHR46957">
    <property type="entry name" value="CYTOKINE RECEPTOR"/>
    <property type="match status" value="1"/>
</dbReference>
<dbReference type="EMBL" id="CP029159">
    <property type="protein sequence ID" value="QKM66697.1"/>
    <property type="molecule type" value="Genomic_DNA"/>
</dbReference>
<dbReference type="Proteomes" id="UP000005940">
    <property type="component" value="Chromosome"/>
</dbReference>
<dbReference type="PANTHER" id="PTHR46957:SF3">
    <property type="entry name" value="CYTOKINE RECEPTOR"/>
    <property type="match status" value="1"/>
</dbReference>
<protein>
    <submittedName>
        <fullName evidence="5">Fibronectin type III domain-containing protein</fullName>
    </submittedName>
</protein>
<dbReference type="Pfam" id="PF00041">
    <property type="entry name" value="fn3"/>
    <property type="match status" value="2"/>
</dbReference>
<keyword evidence="2" id="KW-0624">Polysaccharide degradation</keyword>
<feature type="region of interest" description="Disordered" evidence="3">
    <location>
        <begin position="138"/>
        <end position="162"/>
    </location>
</feature>
<feature type="compositionally biased region" description="Polar residues" evidence="3">
    <location>
        <begin position="319"/>
        <end position="329"/>
    </location>
</feature>
<dbReference type="PROSITE" id="PS50853">
    <property type="entry name" value="FN3"/>
    <property type="match status" value="3"/>
</dbReference>
<dbReference type="SMART" id="SM00060">
    <property type="entry name" value="FN3"/>
    <property type="match status" value="3"/>
</dbReference>
<organism evidence="5 6">
    <name type="scientific">Streptomyces tsukubensis (strain DSM 42081 / NBRC 108919 / NRRL 18488 / 9993)</name>
    <dbReference type="NCBI Taxonomy" id="1114943"/>
    <lineage>
        <taxon>Bacteria</taxon>
        <taxon>Bacillati</taxon>
        <taxon>Actinomycetota</taxon>
        <taxon>Actinomycetes</taxon>
        <taxon>Kitasatosporales</taxon>
        <taxon>Streptomycetaceae</taxon>
        <taxon>Streptomyces</taxon>
    </lineage>
</organism>
<keyword evidence="6" id="KW-1185">Reference proteome</keyword>
<evidence type="ECO:0000313" key="5">
    <source>
        <dbReference type="EMBL" id="QKM66697.1"/>
    </source>
</evidence>
<accession>A0A7G3U8R4</accession>
<feature type="region of interest" description="Disordered" evidence="3">
    <location>
        <begin position="70"/>
        <end position="105"/>
    </location>
</feature>
<reference evidence="5 6" key="1">
    <citation type="journal article" date="2012" name="J. Bacteriol.">
        <title>Draft genome of Streptomyces tsukubaensis NRRL 18488, the producer of the clinically important immunosuppressant tacrolimus (FK506).</title>
        <authorList>
            <person name="Barreiro C."/>
            <person name="Prieto C."/>
            <person name="Sola-Landa A."/>
            <person name="Solera E."/>
            <person name="Martinez-Castro M."/>
            <person name="Perez-Redondo R."/>
            <person name="Garcia-Estrada C."/>
            <person name="Aparicio J.F."/>
            <person name="Fernandez-Martinez L.T."/>
            <person name="Santos-Aberturas J."/>
            <person name="Salehi-Najafabadi Z."/>
            <person name="Rodriguez-Garcia A."/>
            <person name="Tauch A."/>
            <person name="Martin J.F."/>
        </authorList>
    </citation>
    <scope>NUCLEOTIDE SEQUENCE [LARGE SCALE GENOMIC DNA]</scope>
    <source>
        <strain evidence="6">DSM 42081 / NBRC 108919 / NRRL 18488 / 9993</strain>
    </source>
</reference>
<proteinExistence type="predicted"/>
<evidence type="ECO:0000256" key="1">
    <source>
        <dbReference type="ARBA" id="ARBA00023295"/>
    </source>
</evidence>
<gene>
    <name evidence="5" type="ORF">STSU_005500</name>
</gene>
<feature type="compositionally biased region" description="Low complexity" evidence="3">
    <location>
        <begin position="18"/>
        <end position="33"/>
    </location>
</feature>
<feature type="domain" description="Fibronectin type-III" evidence="4">
    <location>
        <begin position="151"/>
        <end position="238"/>
    </location>
</feature>
<dbReference type="GO" id="GO:0016020">
    <property type="term" value="C:membrane"/>
    <property type="evidence" value="ECO:0007669"/>
    <property type="project" value="UniProtKB-SubCell"/>
</dbReference>
<keyword evidence="2" id="KW-0119">Carbohydrate metabolism</keyword>
<sequence>MPPTLPPEDEPPAGAPGSGTAAGARPGRPATRSDPTRGPDSAPPRPGCPHRRAGQGACCRARVRGYWSGWSGPIGVFGPRRSPPNRPSPPGTPHPHFDAFASGGPIVHRPPTHGIPRNTTRTALLGAAAALLLLTGCSDPGEKKDTEPPTTPTGLTAQAGSATSVHVMWQPAKDDRAVNGYEVYEKDRKVKTVAGDRTMVDIDGLSPSTAYTFSVRARDAAGNLSEATAAVPVTTPAPTPDDRKAPTTPAALRGTVDGGRAVTLNWRAASDNLKVTAYDVYQEDTRIHSVSGTETTARVPGLRPGTVYTFTVRARDAGENSSPDSNAVDLTTPAAAGKGPATAPTGLTVTARKGSVDLTWLPPKAEGEIASHELYLNGKLATTIVWGGEPPAGKATYTMTVTDPPGTRYSVKLRAKLPDGKWGDFSAQRTVVIQ</sequence>
<evidence type="ECO:0000256" key="2">
    <source>
        <dbReference type="ARBA" id="ARBA00023326"/>
    </source>
</evidence>
<dbReference type="InterPro" id="IPR050713">
    <property type="entry name" value="RTP_Phos/Ushers"/>
</dbReference>
<dbReference type="AlphaFoldDB" id="A0A7G3U8R4"/>
<dbReference type="InterPro" id="IPR003961">
    <property type="entry name" value="FN3_dom"/>
</dbReference>
<feature type="domain" description="Fibronectin type-III" evidence="4">
    <location>
        <begin position="343"/>
        <end position="434"/>
    </location>
</feature>
<evidence type="ECO:0000313" key="6">
    <source>
        <dbReference type="Proteomes" id="UP000005940"/>
    </source>
</evidence>
<evidence type="ECO:0000259" key="4">
    <source>
        <dbReference type="PROSITE" id="PS50853"/>
    </source>
</evidence>
<name>A0A7G3U8R4_STRT9</name>
<dbReference type="Gene3D" id="2.60.40.10">
    <property type="entry name" value="Immunoglobulins"/>
    <property type="match status" value="3"/>
</dbReference>
<evidence type="ECO:0000256" key="3">
    <source>
        <dbReference type="SAM" id="MobiDB-lite"/>
    </source>
</evidence>
<feature type="region of interest" description="Disordered" evidence="3">
    <location>
        <begin position="316"/>
        <end position="347"/>
    </location>
</feature>
<feature type="region of interest" description="Disordered" evidence="3">
    <location>
        <begin position="1"/>
        <end position="54"/>
    </location>
</feature>
<feature type="compositionally biased region" description="Pro residues" evidence="3">
    <location>
        <begin position="81"/>
        <end position="93"/>
    </location>
</feature>
<dbReference type="GO" id="GO:0000272">
    <property type="term" value="P:polysaccharide catabolic process"/>
    <property type="evidence" value="ECO:0007669"/>
    <property type="project" value="UniProtKB-KW"/>
</dbReference>
<keyword evidence="1" id="KW-0326">Glycosidase</keyword>
<dbReference type="CDD" id="cd00063">
    <property type="entry name" value="FN3"/>
    <property type="match status" value="3"/>
</dbReference>
<dbReference type="GO" id="GO:0016798">
    <property type="term" value="F:hydrolase activity, acting on glycosyl bonds"/>
    <property type="evidence" value="ECO:0007669"/>
    <property type="project" value="UniProtKB-KW"/>
</dbReference>